<sequence length="556" mass="60954">EDKDEAGRTAPQPQQSSVVGGSDTEEKTKKKNKKKKKKSKKKSAAGTLVQRSISDFLAAKPQEAHENESDASNEDTGAVAGPGPRTLLARQAVQQDAARGIGGQGALVATPSPADPIAQIALAVSDSANAQAGPGPRQAVESATEAETHDRTPLVAQASAPAATASSSAQRAASSIPSSLTPRTEHLNVDSRPDFRNDPQGKELAQLDSELLACYDSVFEEGGFLESISFDAKKLRAKLQEGLPTAASFFLEPGWTLAEESVFLPGFLKLMTRKVAIQHFLVTSKTWEDKAAIWILRLHSIPLRKLVLLLAEPYRRSIGLQSYALALDHDEDPDASEYLPPLDKHDDRGVIYLKLVQPTQILGGSPLLRTGSKVGRYAGITVLYRKRQYQYDGELRKYIEQEANLREAGTDPSEMLNLMDPSPRLFARFALGDVSVPEDHSLELPEEVSISSFLQIVVPRLWWRRQELQESIETTSGLLSRSYGETAHRFDNWAQEMDRLGFALPFTMEEVKRTDQQLPLMRQLPVAADSLRSLTARTVLCFVAIQDLLGDGLDHG</sequence>
<dbReference type="EMBL" id="PJQD01000074">
    <property type="protein sequence ID" value="POY71676.1"/>
    <property type="molecule type" value="Genomic_DNA"/>
</dbReference>
<organism evidence="2 3">
    <name type="scientific">Rhodotorula taiwanensis</name>
    <dbReference type="NCBI Taxonomy" id="741276"/>
    <lineage>
        <taxon>Eukaryota</taxon>
        <taxon>Fungi</taxon>
        <taxon>Dikarya</taxon>
        <taxon>Basidiomycota</taxon>
        <taxon>Pucciniomycotina</taxon>
        <taxon>Microbotryomycetes</taxon>
        <taxon>Sporidiobolales</taxon>
        <taxon>Sporidiobolaceae</taxon>
        <taxon>Rhodotorula</taxon>
    </lineage>
</organism>
<dbReference type="Proteomes" id="UP000237144">
    <property type="component" value="Unassembled WGS sequence"/>
</dbReference>
<feature type="compositionally biased region" description="Basic and acidic residues" evidence="1">
    <location>
        <begin position="183"/>
        <end position="200"/>
    </location>
</feature>
<comment type="caution">
    <text evidence="2">The sequence shown here is derived from an EMBL/GenBank/DDBJ whole genome shotgun (WGS) entry which is preliminary data.</text>
</comment>
<feature type="region of interest" description="Disordered" evidence="1">
    <location>
        <begin position="1"/>
        <end position="94"/>
    </location>
</feature>
<proteinExistence type="predicted"/>
<protein>
    <submittedName>
        <fullName evidence="2">Uncharacterized protein</fullName>
    </submittedName>
</protein>
<feature type="compositionally biased region" description="Low complexity" evidence="1">
    <location>
        <begin position="156"/>
        <end position="179"/>
    </location>
</feature>
<reference evidence="2 3" key="1">
    <citation type="journal article" date="2018" name="Front. Microbiol.">
        <title>Prospects for Fungal Bioremediation of Acidic Radioactive Waste Sites: Characterization and Genome Sequence of Rhodotorula taiwanensis MD1149.</title>
        <authorList>
            <person name="Tkavc R."/>
            <person name="Matrosova V.Y."/>
            <person name="Grichenko O.E."/>
            <person name="Gostincar C."/>
            <person name="Volpe R.P."/>
            <person name="Klimenkova P."/>
            <person name="Gaidamakova E.K."/>
            <person name="Zhou C.E."/>
            <person name="Stewart B.J."/>
            <person name="Lyman M.G."/>
            <person name="Malfatti S.A."/>
            <person name="Rubinfeld B."/>
            <person name="Courtot M."/>
            <person name="Singh J."/>
            <person name="Dalgard C.L."/>
            <person name="Hamilton T."/>
            <person name="Frey K.G."/>
            <person name="Gunde-Cimerman N."/>
            <person name="Dugan L."/>
            <person name="Daly M.J."/>
        </authorList>
    </citation>
    <scope>NUCLEOTIDE SEQUENCE [LARGE SCALE GENOMIC DNA]</scope>
    <source>
        <strain evidence="2 3">MD1149</strain>
    </source>
</reference>
<gene>
    <name evidence="2" type="ORF">BMF94_5268</name>
</gene>
<feature type="non-terminal residue" evidence="2">
    <location>
        <position position="1"/>
    </location>
</feature>
<keyword evidence="3" id="KW-1185">Reference proteome</keyword>
<feature type="region of interest" description="Disordered" evidence="1">
    <location>
        <begin position="128"/>
        <end position="200"/>
    </location>
</feature>
<evidence type="ECO:0000313" key="2">
    <source>
        <dbReference type="EMBL" id="POY71676.1"/>
    </source>
</evidence>
<evidence type="ECO:0000313" key="3">
    <source>
        <dbReference type="Proteomes" id="UP000237144"/>
    </source>
</evidence>
<name>A0A2S5B4J1_9BASI</name>
<feature type="compositionally biased region" description="Basic residues" evidence="1">
    <location>
        <begin position="29"/>
        <end position="43"/>
    </location>
</feature>
<dbReference type="AlphaFoldDB" id="A0A2S5B4J1"/>
<accession>A0A2S5B4J1</accession>
<evidence type="ECO:0000256" key="1">
    <source>
        <dbReference type="SAM" id="MobiDB-lite"/>
    </source>
</evidence>